<dbReference type="InterPro" id="IPR044149">
    <property type="entry name" value="Nitrilases_CHs"/>
</dbReference>
<dbReference type="PANTHER" id="PTHR46044:SF1">
    <property type="entry name" value="CN HYDROLASE DOMAIN-CONTAINING PROTEIN"/>
    <property type="match status" value="1"/>
</dbReference>
<evidence type="ECO:0000259" key="2">
    <source>
        <dbReference type="PROSITE" id="PS50263"/>
    </source>
</evidence>
<evidence type="ECO:0000313" key="3">
    <source>
        <dbReference type="EMBL" id="KIX13331.1"/>
    </source>
</evidence>
<gene>
    <name evidence="3" type="ORF">X474_14005</name>
</gene>
<evidence type="ECO:0000313" key="4">
    <source>
        <dbReference type="Proteomes" id="UP000032233"/>
    </source>
</evidence>
<dbReference type="InterPro" id="IPR036526">
    <property type="entry name" value="C-N_Hydrolase_sf"/>
</dbReference>
<protein>
    <submittedName>
        <fullName evidence="3">Nitrilase</fullName>
    </submittedName>
</protein>
<dbReference type="InParanoid" id="A0A0D2JC34"/>
<dbReference type="InterPro" id="IPR003010">
    <property type="entry name" value="C-N_Hydrolase"/>
</dbReference>
<organism evidence="3 4">
    <name type="scientific">Dethiosulfatarculus sandiegensis</name>
    <dbReference type="NCBI Taxonomy" id="1429043"/>
    <lineage>
        <taxon>Bacteria</taxon>
        <taxon>Pseudomonadati</taxon>
        <taxon>Thermodesulfobacteriota</taxon>
        <taxon>Desulfarculia</taxon>
        <taxon>Desulfarculales</taxon>
        <taxon>Desulfarculaceae</taxon>
        <taxon>Dethiosulfatarculus</taxon>
    </lineage>
</organism>
<feature type="domain" description="CN hydrolase" evidence="2">
    <location>
        <begin position="1"/>
        <end position="271"/>
    </location>
</feature>
<dbReference type="AlphaFoldDB" id="A0A0D2JC34"/>
<dbReference type="EMBL" id="AZAC01000016">
    <property type="protein sequence ID" value="KIX13331.1"/>
    <property type="molecule type" value="Genomic_DNA"/>
</dbReference>
<comment type="caution">
    <text evidence="3">The sequence shown here is derived from an EMBL/GenBank/DDBJ whole genome shotgun (WGS) entry which is preliminary data.</text>
</comment>
<dbReference type="STRING" id="1429043.X474_14005"/>
<dbReference type="PATRIC" id="fig|1429043.3.peg.2971"/>
<proteinExistence type="inferred from homology"/>
<dbReference type="Gene3D" id="3.60.110.10">
    <property type="entry name" value="Carbon-nitrogen hydrolase"/>
    <property type="match status" value="1"/>
</dbReference>
<dbReference type="GO" id="GO:0000257">
    <property type="term" value="F:nitrilase activity"/>
    <property type="evidence" value="ECO:0007669"/>
    <property type="project" value="UniProtKB-ARBA"/>
</dbReference>
<dbReference type="OrthoDB" id="9803803at2"/>
<evidence type="ECO:0000256" key="1">
    <source>
        <dbReference type="ARBA" id="ARBA00008129"/>
    </source>
</evidence>
<dbReference type="CDD" id="cd07564">
    <property type="entry name" value="nitrilases_CHs"/>
    <property type="match status" value="1"/>
</dbReference>
<dbReference type="PROSITE" id="PS00921">
    <property type="entry name" value="NITRIL_CHT_2"/>
    <property type="match status" value="1"/>
</dbReference>
<name>A0A0D2JC34_9BACT</name>
<reference evidence="3 4" key="1">
    <citation type="submission" date="2013-11" db="EMBL/GenBank/DDBJ databases">
        <title>Metagenomic analysis of a methanogenic consortium involved in long chain n-alkane degradation.</title>
        <authorList>
            <person name="Davidova I.A."/>
            <person name="Callaghan A.V."/>
            <person name="Wawrik B."/>
            <person name="Pruitt S."/>
            <person name="Marks C."/>
            <person name="Duncan K.E."/>
            <person name="Suflita J.M."/>
        </authorList>
    </citation>
    <scope>NUCLEOTIDE SEQUENCE [LARGE SCALE GENOMIC DNA]</scope>
    <source>
        <strain evidence="3 4">SPR</strain>
    </source>
</reference>
<dbReference type="InterPro" id="IPR000132">
    <property type="entry name" value="Nitrilase/CN_hydratase_CS"/>
</dbReference>
<comment type="similarity">
    <text evidence="1">Belongs to the carbon-nitrogen hydrolase superfamily. Nitrilase family.</text>
</comment>
<keyword evidence="4" id="KW-1185">Reference proteome</keyword>
<dbReference type="Pfam" id="PF00795">
    <property type="entry name" value="CN_hydrolase"/>
    <property type="match status" value="1"/>
</dbReference>
<dbReference type="PANTHER" id="PTHR46044">
    <property type="entry name" value="NITRILASE"/>
    <property type="match status" value="1"/>
</dbReference>
<dbReference type="PROSITE" id="PS50263">
    <property type="entry name" value="CN_HYDROLASE"/>
    <property type="match status" value="1"/>
</dbReference>
<dbReference type="SUPFAM" id="SSF56317">
    <property type="entry name" value="Carbon-nitrogen hydrolase"/>
    <property type="match status" value="1"/>
</dbReference>
<dbReference type="RefSeq" id="WP_044349345.1">
    <property type="nucleotide sequence ID" value="NZ_AZAC01000016.1"/>
</dbReference>
<sequence length="312" mass="34517">MKAAVVQAAPVWLNPKATTAKIISLMKEAAENQAQICVFGETFLSGYPAWVEFTGGAVFDDPLQKKAYAMYLASAVRADGPEIRAIAQKAAQLGIFIYLGVQELSNSTGTVYCSLAAIDPDQGLVSMHRKLMPTYEERLVWGIGDGNGLRVHQFKNIRIGGLNCWENWMPLARTALYAQGEQVHVSVWPGSPRLTKDITRFVAQEGRVYVLAAGGLLYDKDIPDNFPFKDEMIKNPGFHRTGGSVIVSPEGKILGHAEEGKECIIYADLDMEKVGQARQNFDPTGHYSRPDVLKLTVNSQRLMPIKWEKEKT</sequence>
<accession>A0A0D2JC34</accession>
<dbReference type="Proteomes" id="UP000032233">
    <property type="component" value="Unassembled WGS sequence"/>
</dbReference>